<accession>A0A0B9H521</accession>
<dbReference type="InterPro" id="IPR045851">
    <property type="entry name" value="AMP-bd_C_sf"/>
</dbReference>
<dbReference type="InterPro" id="IPR044894">
    <property type="entry name" value="TubC_N_sf"/>
</dbReference>
<comment type="cofactor">
    <cofactor evidence="1">
        <name>pantetheine 4'-phosphate</name>
        <dbReference type="ChEBI" id="CHEBI:47942"/>
    </cofactor>
</comment>
<evidence type="ECO:0000313" key="6">
    <source>
        <dbReference type="EMBL" id="KHT63997.1"/>
    </source>
</evidence>
<dbReference type="NCBIfam" id="NF003417">
    <property type="entry name" value="PRK04813.1"/>
    <property type="match status" value="2"/>
</dbReference>
<dbReference type="Pfam" id="PF00550">
    <property type="entry name" value="PP-binding"/>
    <property type="match status" value="2"/>
</dbReference>
<dbReference type="Gene3D" id="1.10.10.1830">
    <property type="entry name" value="Non-ribosomal peptide synthase, adenylation domain"/>
    <property type="match status" value="1"/>
</dbReference>
<proteinExistence type="inferred from homology"/>
<keyword evidence="3" id="KW-0596">Phosphopantetheine</keyword>
<evidence type="ECO:0000256" key="3">
    <source>
        <dbReference type="ARBA" id="ARBA00022450"/>
    </source>
</evidence>
<dbReference type="PANTHER" id="PTHR45527">
    <property type="entry name" value="NONRIBOSOMAL PEPTIDE SYNTHETASE"/>
    <property type="match status" value="1"/>
</dbReference>
<dbReference type="Gene3D" id="1.10.1200.10">
    <property type="entry name" value="ACP-like"/>
    <property type="match status" value="1"/>
</dbReference>
<dbReference type="PRINTS" id="PR00154">
    <property type="entry name" value="AMPBINDING"/>
</dbReference>
<dbReference type="GO" id="GO:0005829">
    <property type="term" value="C:cytosol"/>
    <property type="evidence" value="ECO:0007669"/>
    <property type="project" value="TreeGrafter"/>
</dbReference>
<dbReference type="CDD" id="cd17643">
    <property type="entry name" value="A_NRPS_Cytc1-like"/>
    <property type="match status" value="1"/>
</dbReference>
<dbReference type="Gene3D" id="3.40.50.12780">
    <property type="entry name" value="N-terminal domain of ligase-like"/>
    <property type="match status" value="2"/>
</dbReference>
<dbReference type="Proteomes" id="UP000031278">
    <property type="component" value="Unassembled WGS sequence"/>
</dbReference>
<dbReference type="CDD" id="cd05930">
    <property type="entry name" value="A_NRPS"/>
    <property type="match status" value="1"/>
</dbReference>
<evidence type="ECO:0000256" key="1">
    <source>
        <dbReference type="ARBA" id="ARBA00001957"/>
    </source>
</evidence>
<dbReference type="FunFam" id="3.40.50.980:FF:000002">
    <property type="entry name" value="Enterobactin synthetase component F"/>
    <property type="match status" value="1"/>
</dbReference>
<dbReference type="FunFam" id="3.40.50.12780:FF:000012">
    <property type="entry name" value="Non-ribosomal peptide synthetase"/>
    <property type="match status" value="1"/>
</dbReference>
<dbReference type="InterPro" id="IPR029058">
    <property type="entry name" value="AB_hydrolase_fold"/>
</dbReference>
<dbReference type="SUPFAM" id="SSF52777">
    <property type="entry name" value="CoA-dependent acyltransferases"/>
    <property type="match status" value="4"/>
</dbReference>
<dbReference type="FunFam" id="1.10.1200.10:FF:000005">
    <property type="entry name" value="Nonribosomal peptide synthetase 1"/>
    <property type="match status" value="2"/>
</dbReference>
<dbReference type="PROSITE" id="PS00012">
    <property type="entry name" value="PHOSPHOPANTETHEINE"/>
    <property type="match status" value="2"/>
</dbReference>
<dbReference type="Pfam" id="PF18563">
    <property type="entry name" value="TubC_N"/>
    <property type="match status" value="1"/>
</dbReference>
<name>A0A0B9H521_9GAMM</name>
<dbReference type="NCBIfam" id="TIGR01733">
    <property type="entry name" value="AA-adenyl-dom"/>
    <property type="match status" value="2"/>
</dbReference>
<gene>
    <name evidence="6" type="ORF">RJ45_08775</name>
</gene>
<dbReference type="EMBL" id="JWLZ01000135">
    <property type="protein sequence ID" value="KHT63997.1"/>
    <property type="molecule type" value="Genomic_DNA"/>
</dbReference>
<dbReference type="Pfam" id="PF13193">
    <property type="entry name" value="AMP-binding_C"/>
    <property type="match status" value="1"/>
</dbReference>
<dbReference type="InterPro" id="IPR025110">
    <property type="entry name" value="AMP-bd_C"/>
</dbReference>
<dbReference type="GO" id="GO:0031177">
    <property type="term" value="F:phosphopantetheine binding"/>
    <property type="evidence" value="ECO:0007669"/>
    <property type="project" value="InterPro"/>
</dbReference>
<dbReference type="SMART" id="SM00823">
    <property type="entry name" value="PKS_PP"/>
    <property type="match status" value="2"/>
</dbReference>
<comment type="caution">
    <text evidence="6">The sequence shown here is derived from an EMBL/GenBank/DDBJ whole genome shotgun (WGS) entry which is preliminary data.</text>
</comment>
<evidence type="ECO:0000256" key="4">
    <source>
        <dbReference type="ARBA" id="ARBA00022553"/>
    </source>
</evidence>
<organism evidence="6 7">
    <name type="scientific">Photobacterium gaetbulicola</name>
    <dbReference type="NCBI Taxonomy" id="1295392"/>
    <lineage>
        <taxon>Bacteria</taxon>
        <taxon>Pseudomonadati</taxon>
        <taxon>Pseudomonadota</taxon>
        <taxon>Gammaproteobacteria</taxon>
        <taxon>Vibrionales</taxon>
        <taxon>Vibrionaceae</taxon>
        <taxon>Photobacterium</taxon>
    </lineage>
</organism>
<dbReference type="GO" id="GO:0003824">
    <property type="term" value="F:catalytic activity"/>
    <property type="evidence" value="ECO:0007669"/>
    <property type="project" value="InterPro"/>
</dbReference>
<dbReference type="InterPro" id="IPR000873">
    <property type="entry name" value="AMP-dep_synth/lig_dom"/>
</dbReference>
<dbReference type="PANTHER" id="PTHR45527:SF14">
    <property type="entry name" value="PLIPASTATIN SYNTHASE SUBUNIT B"/>
    <property type="match status" value="1"/>
</dbReference>
<dbReference type="SUPFAM" id="SSF47336">
    <property type="entry name" value="ACP-like"/>
    <property type="match status" value="2"/>
</dbReference>
<dbReference type="PROSITE" id="PS50075">
    <property type="entry name" value="CARRIER"/>
    <property type="match status" value="2"/>
</dbReference>
<dbReference type="Pfam" id="PF00668">
    <property type="entry name" value="Condensation"/>
    <property type="match status" value="2"/>
</dbReference>
<dbReference type="FunFam" id="3.40.50.980:FF:000001">
    <property type="entry name" value="Non-ribosomal peptide synthetase"/>
    <property type="match status" value="1"/>
</dbReference>
<keyword evidence="4" id="KW-0597">Phosphoprotein</keyword>
<dbReference type="PROSITE" id="PS00455">
    <property type="entry name" value="AMP_BINDING"/>
    <property type="match status" value="2"/>
</dbReference>
<dbReference type="RefSeq" id="WP_039460726.1">
    <property type="nucleotide sequence ID" value="NZ_JWLZ01000135.1"/>
</dbReference>
<dbReference type="Gene3D" id="3.40.50.1820">
    <property type="entry name" value="alpha/beta hydrolase"/>
    <property type="match status" value="1"/>
</dbReference>
<dbReference type="InterPro" id="IPR036736">
    <property type="entry name" value="ACP-like_sf"/>
</dbReference>
<dbReference type="Gene3D" id="3.30.300.30">
    <property type="match status" value="2"/>
</dbReference>
<dbReference type="SUPFAM" id="SSF56801">
    <property type="entry name" value="Acetyl-CoA synthetase-like"/>
    <property type="match status" value="2"/>
</dbReference>
<dbReference type="InterPro" id="IPR020806">
    <property type="entry name" value="PKS_PP-bd"/>
</dbReference>
<dbReference type="CDD" id="cd19531">
    <property type="entry name" value="LCL_NRPS-like"/>
    <property type="match status" value="1"/>
</dbReference>
<dbReference type="InterPro" id="IPR010071">
    <property type="entry name" value="AA_adenyl_dom"/>
</dbReference>
<dbReference type="Gene3D" id="3.30.559.10">
    <property type="entry name" value="Chloramphenicol acetyltransferase-like domain"/>
    <property type="match status" value="2"/>
</dbReference>
<reference evidence="6 7" key="1">
    <citation type="submission" date="2014-12" db="EMBL/GenBank/DDBJ databases">
        <title>Genome sequencing of Photobacterium gaetbulicola AD005a.</title>
        <authorList>
            <person name="Adrian T.G.S."/>
            <person name="Chan K.G."/>
        </authorList>
    </citation>
    <scope>NUCLEOTIDE SEQUENCE [LARGE SCALE GENOMIC DNA]</scope>
    <source>
        <strain evidence="6 7">AD005a</strain>
    </source>
</reference>
<evidence type="ECO:0000256" key="2">
    <source>
        <dbReference type="ARBA" id="ARBA00006432"/>
    </source>
</evidence>
<dbReference type="InterPro" id="IPR041464">
    <property type="entry name" value="TubC_N"/>
</dbReference>
<dbReference type="InterPro" id="IPR023213">
    <property type="entry name" value="CAT-like_dom_sf"/>
</dbReference>
<dbReference type="Pfam" id="PF00501">
    <property type="entry name" value="AMP-binding"/>
    <property type="match status" value="2"/>
</dbReference>
<dbReference type="InterPro" id="IPR020459">
    <property type="entry name" value="AMP-binding"/>
</dbReference>
<dbReference type="Gene3D" id="3.30.559.30">
    <property type="entry name" value="Nonribosomal peptide synthetase, condensation domain"/>
    <property type="match status" value="2"/>
</dbReference>
<dbReference type="GO" id="GO:0043041">
    <property type="term" value="P:amino acid activation for nonribosomal peptide biosynthetic process"/>
    <property type="evidence" value="ECO:0007669"/>
    <property type="project" value="TreeGrafter"/>
</dbReference>
<dbReference type="InterPro" id="IPR020845">
    <property type="entry name" value="AMP-binding_CS"/>
</dbReference>
<dbReference type="InterPro" id="IPR006162">
    <property type="entry name" value="Ppantetheine_attach_site"/>
</dbReference>
<sequence length="2195" mass="242359">MNLTELIALCRSKGIIIRLVDGNLKIAGQADQLDPATLSLLKAHKADLIAYLDQARESDRAAYSVVATQNKGAYSRSLNQSAMYFLHQFDKEQAAGNLPSIYRIEGEVDRAALAVAFNQLIERHEVLRTAYGEDIDHTRLLAHSPFELQYDDLRNSTAGEAELNAKLDGLARSEAGYHFDLEHGEVIRARLVRTQADQYLLLLTLHHIAADGWSWQIITDELSELYRCAKANQPAPLPVLERQYRDFALSQRQWLDQRGAEPLLAYWRQKMAGAPALHGVPTDFARPAELLYHGRSLVSDISAAQRQQLEAMQRDTGATLFVLLQSLLSVLVARYSGEREHVIGTPVHGRHQAELESVCGYFVNMLPLRVETADGISFRGLVEQNTQTVNDMLEHQLAPFELIVNALEPERSTSHNPLFQIVFSLHNKIEDLQLAGASVERKLPRDMPARFDLNLHAVDDGHQIRLLWEYNTALFSEETIGQLSAHYLRLLDAALASPQADIETLPMLSTPELASLPGLSREAFPVSRCLHQAVQSFADTTPEATAISIDGQHYSYRYLNRKADALAATLLEAGVGRNRIVGLCVERSVEMLIGIVAILKAGGAYLPLDPAYPKERLDYVLGDAQPVAVIKQSGLEVDLSAYSGVVTELEAGRLADDAAPVAVASLPDDLAYIIYTSGSTGRPKGVMVSHANVMRLFSSSERHFRFGADDVWTLFHSFAFDFSVWEIWGAFLYGGRLVVVNQEISRAPERFAQLLASEGVTVLNQTPSAFYPLSQHLIANQAPLSLRYVVFGGEALELPKLKPWFGHFGDSCPEMVNMYGITETTVHVTYCRLDADMVSSNASIIGVPLSDLQLYVCNPKMHCQPCGVGGEMYVGGAGVTLGYLERPDLNAARFIDNPFGPGKLYRTGDLARWLPDGQLEYLGRIDHQVKIRGFRIELGEIESRLNRHPDVAQATVLVSEVDGHKQLLAWVQAESGVADVAALRHYLAEFLPAHMVPHHLIAVQAMPLTVNGKVDRNRLLAMERTAVNREYVSPSTENERRLAEIWQQVLGVAKVGITESFFAIGGDSMLALKVTALAKEQGLSLDVSTLFRKQTIQAVAADFEAQTDSPITQAELSVPFSLLPEPTATRLKRRWGEAITDAYPASSLQEGMLFHSLSGDNSQSYHDLLSYRAEADWDPAHFEAALTEVANRHEILRTQFDISSDRICQLVCAKAAIEWHCLDWRQMDSVDHEQAFADWLCQERQRPFNIEALPLFRVFVHRLSDQRFIYTLSVLHAVLDGWSVSSFNTELFGRYHAAVYGYPYGDDHTPLPYRAFIEQELSVRESETVASTWGQRLDSATVTALDLPLPAKASSARVKRQYPEFARLSEQLLGLAARLGVPMQHLLVAGHLKVLSLLTGSSDVLSCLVTNCRPEQLGSELSLGLFLNAMPIRQQLESDSWSGMIRALSHTLNEWMAERHYPLQDIQQQTGLTLDKILFNYIHFHSYEQLEGLDGFKLEPFEMVDQSNFELSVQFVHLPGDQLVLELQVPGEAENLAYLAELAGYYQRVFEQMVAAPDASHSSSALLPAAERTKLLEHADAKRGSAEPKTVAGHFAAQCQRTPQATALISNDSKLTYQELDQASVRLASWLVSQGFGAHSRIGINMSRTPEMVKAVLAVLKLGATYVPLDPAYPAERLTMAADDAGLAVILAERPQAWHAGSAEAVVPFGPQGNIELDVCQPAELALAADPNRTSYIIYTSGSTGRPKGVLGSEQGIINRLDWMWQRYPFDAGEVGCFKTSINFVDHVWELFGCLLKGIPLVLLDQEDVVDTRRLVEKLSRFEVSRIVLVPTLLQAILAQPAANLVGLGALKWWTSSGERLPEALVQAFYRRFPQAVLLNLYGSSEVAADVSCFDTRQPVAGETRGASCIGSAICGAQLYVLNDDLQLLPEGVPGELYVGGPGIANGYTDPAQTATRFVDNPFGQGRLFKTGDIVRWASDGNLLYIGRNDDQVKIRGHRIELGDIEHALLLAESVAQAATVVVSRNGERVIAAYLTASPGSHIDTAVLGEQLMERLPSAMIPAAFMVLDSLPLLPNGKIDRRQLPQPQFASASRYLPPRNALERDLCAIWQHQLQVEKVGIQDSFFALGGNSITALKLAAEMESVIGRPVPLSALFTHKSIAALSEYFASEGDSQPATIQIAVEKTESQNNRMKL</sequence>
<dbReference type="FunFam" id="3.30.300.30:FF:000010">
    <property type="entry name" value="Enterobactin synthetase component F"/>
    <property type="match status" value="1"/>
</dbReference>
<dbReference type="InterPro" id="IPR009081">
    <property type="entry name" value="PP-bd_ACP"/>
</dbReference>
<evidence type="ECO:0000259" key="5">
    <source>
        <dbReference type="PROSITE" id="PS50075"/>
    </source>
</evidence>
<protein>
    <recommendedName>
        <fullName evidence="5">Carrier domain-containing protein</fullName>
    </recommendedName>
</protein>
<comment type="similarity">
    <text evidence="2">Belongs to the ATP-dependent AMP-binding enzyme family.</text>
</comment>
<evidence type="ECO:0000313" key="7">
    <source>
        <dbReference type="Proteomes" id="UP000031278"/>
    </source>
</evidence>
<dbReference type="InterPro" id="IPR001242">
    <property type="entry name" value="Condensation_dom"/>
</dbReference>
<feature type="domain" description="Carrier" evidence="5">
    <location>
        <begin position="1033"/>
        <end position="1107"/>
    </location>
</feature>
<dbReference type="InterPro" id="IPR042099">
    <property type="entry name" value="ANL_N_sf"/>
</dbReference>
<dbReference type="GO" id="GO:0044550">
    <property type="term" value="P:secondary metabolite biosynthetic process"/>
    <property type="evidence" value="ECO:0007669"/>
    <property type="project" value="UniProtKB-ARBA"/>
</dbReference>
<feature type="domain" description="Carrier" evidence="5">
    <location>
        <begin position="2097"/>
        <end position="2172"/>
    </location>
</feature>